<dbReference type="PRINTS" id="PR00364">
    <property type="entry name" value="DISEASERSIST"/>
</dbReference>
<dbReference type="Pfam" id="PF13560">
    <property type="entry name" value="HTH_31"/>
    <property type="match status" value="1"/>
</dbReference>
<dbReference type="SUPFAM" id="SSF47413">
    <property type="entry name" value="lambda repressor-like DNA-binding domains"/>
    <property type="match status" value="1"/>
</dbReference>
<protein>
    <submittedName>
        <fullName evidence="2">Helix-turn-helix domain-containing protein</fullName>
    </submittedName>
</protein>
<dbReference type="InterPro" id="IPR010982">
    <property type="entry name" value="Lambda_DNA-bd_dom_sf"/>
</dbReference>
<dbReference type="Gene3D" id="1.10.260.40">
    <property type="entry name" value="lambda repressor-like DNA-binding domains"/>
    <property type="match status" value="1"/>
</dbReference>
<dbReference type="RefSeq" id="WP_231485268.1">
    <property type="nucleotide sequence ID" value="NZ_BAAAZO010000002.1"/>
</dbReference>
<evidence type="ECO:0000259" key="1">
    <source>
        <dbReference type="PROSITE" id="PS50943"/>
    </source>
</evidence>
<dbReference type="PANTHER" id="PTHR47691:SF3">
    <property type="entry name" value="HTH-TYPE TRANSCRIPTIONAL REGULATOR RV0890C-RELATED"/>
    <property type="match status" value="1"/>
</dbReference>
<dbReference type="Proteomes" id="UP001501074">
    <property type="component" value="Unassembled WGS sequence"/>
</dbReference>
<dbReference type="Gene3D" id="3.40.50.300">
    <property type="entry name" value="P-loop containing nucleotide triphosphate hydrolases"/>
    <property type="match status" value="1"/>
</dbReference>
<dbReference type="EMBL" id="BAAAZO010000002">
    <property type="protein sequence ID" value="GAA3601382.1"/>
    <property type="molecule type" value="Genomic_DNA"/>
</dbReference>
<evidence type="ECO:0000313" key="3">
    <source>
        <dbReference type="Proteomes" id="UP001501074"/>
    </source>
</evidence>
<accession>A0ABP6ZBW6</accession>
<feature type="domain" description="HTH cro/C1-type" evidence="1">
    <location>
        <begin position="17"/>
        <end position="72"/>
    </location>
</feature>
<evidence type="ECO:0000313" key="2">
    <source>
        <dbReference type="EMBL" id="GAA3601382.1"/>
    </source>
</evidence>
<gene>
    <name evidence="2" type="ORF">GCM10022223_16360</name>
</gene>
<name>A0ABP6ZBW6_9ACTN</name>
<keyword evidence="3" id="KW-1185">Reference proteome</keyword>
<dbReference type="InterPro" id="IPR001387">
    <property type="entry name" value="Cro/C1-type_HTH"/>
</dbReference>
<dbReference type="SMART" id="SM00530">
    <property type="entry name" value="HTH_XRE"/>
    <property type="match status" value="1"/>
</dbReference>
<comment type="caution">
    <text evidence="2">The sequence shown here is derived from an EMBL/GenBank/DDBJ whole genome shotgun (WGS) entry which is preliminary data.</text>
</comment>
<reference evidence="3" key="1">
    <citation type="journal article" date="2019" name="Int. J. Syst. Evol. Microbiol.">
        <title>The Global Catalogue of Microorganisms (GCM) 10K type strain sequencing project: providing services to taxonomists for standard genome sequencing and annotation.</title>
        <authorList>
            <consortium name="The Broad Institute Genomics Platform"/>
            <consortium name="The Broad Institute Genome Sequencing Center for Infectious Disease"/>
            <person name="Wu L."/>
            <person name="Ma J."/>
        </authorList>
    </citation>
    <scope>NUCLEOTIDE SEQUENCE [LARGE SCALE GENOMIC DNA]</scope>
    <source>
        <strain evidence="3">JCM 16902</strain>
    </source>
</reference>
<organism evidence="2 3">
    <name type="scientific">Kineosporia mesophila</name>
    <dbReference type="NCBI Taxonomy" id="566012"/>
    <lineage>
        <taxon>Bacteria</taxon>
        <taxon>Bacillati</taxon>
        <taxon>Actinomycetota</taxon>
        <taxon>Actinomycetes</taxon>
        <taxon>Kineosporiales</taxon>
        <taxon>Kineosporiaceae</taxon>
        <taxon>Kineosporia</taxon>
    </lineage>
</organism>
<proteinExistence type="predicted"/>
<dbReference type="InterPro" id="IPR027417">
    <property type="entry name" value="P-loop_NTPase"/>
</dbReference>
<dbReference type="PANTHER" id="PTHR47691">
    <property type="entry name" value="REGULATOR-RELATED"/>
    <property type="match status" value="1"/>
</dbReference>
<dbReference type="CDD" id="cd00093">
    <property type="entry name" value="HTH_XRE"/>
    <property type="match status" value="1"/>
</dbReference>
<sequence>MRTTSELAQEATFGQMLRHHRKRQGMTQRQLADLSEISLRAIRDLESGRVTHPRRATTEMLGSALRIQGQSLAQFLGLALDTREEHPDRRLPGMPPPAALTSLIGRDAEAAFVLERLRTDQRLVTLTGIPGVGKTRLALEIARHHFESNDTVVWWVPSPDAVPGGHSDAGTPAGAGGISHLDPQEIQATLGGRRSLLVLDGTEGTGPNVRWLLDVLAVCPSLSVLSTNRTPLSVPGEWVVPVSPLAVPEPAGHERDSLMRVDSVRLLIEQIKRHRPARDLPLSELETIAGICRALDGHPQAIEQAGLSCMVESLDDILHRVTDDPLSLPMAGPQRDSSTTLRRVLTRSLSALDPSSLSVLRQLSGLDGEWELPEASRRLGQATESFVAQVRTLVQLGWLRSTTQALPRFRTLRLVDPLLA</sequence>
<dbReference type="SUPFAM" id="SSF52540">
    <property type="entry name" value="P-loop containing nucleoside triphosphate hydrolases"/>
    <property type="match status" value="1"/>
</dbReference>
<dbReference type="PROSITE" id="PS50943">
    <property type="entry name" value="HTH_CROC1"/>
    <property type="match status" value="1"/>
</dbReference>